<keyword evidence="2" id="KW-0229">DNA integration</keyword>
<organism evidence="8 9">
    <name type="scientific">Paraclostridium bifermentans</name>
    <name type="common">Clostridium bifermentans</name>
    <dbReference type="NCBI Taxonomy" id="1490"/>
    <lineage>
        <taxon>Bacteria</taxon>
        <taxon>Bacillati</taxon>
        <taxon>Bacillota</taxon>
        <taxon>Clostridia</taxon>
        <taxon>Peptostreptococcales</taxon>
        <taxon>Peptostreptococcaceae</taxon>
        <taxon>Paraclostridium</taxon>
    </lineage>
</organism>
<dbReference type="Pfam" id="PF02796">
    <property type="entry name" value="HTH_7"/>
    <property type="match status" value="1"/>
</dbReference>
<name>A0AA44IGB1_PARBF</name>
<comment type="similarity">
    <text evidence="1">Belongs to the site-specific recombinase resolvase family.</text>
</comment>
<dbReference type="InterPro" id="IPR006118">
    <property type="entry name" value="Recombinase_CS"/>
</dbReference>
<accession>A0AA44IGB1</accession>
<evidence type="ECO:0000313" key="8">
    <source>
        <dbReference type="EMBL" id="NME08647.1"/>
    </source>
</evidence>
<gene>
    <name evidence="8" type="ORF">HF875_03890</name>
</gene>
<dbReference type="InterPro" id="IPR050639">
    <property type="entry name" value="SSR_resolvase"/>
</dbReference>
<dbReference type="PROSITE" id="PS51736">
    <property type="entry name" value="RECOMBINASES_3"/>
    <property type="match status" value="1"/>
</dbReference>
<dbReference type="Gene3D" id="3.40.50.1390">
    <property type="entry name" value="Resolvase, N-terminal catalytic domain"/>
    <property type="match status" value="1"/>
</dbReference>
<dbReference type="PROSITE" id="PS00398">
    <property type="entry name" value="RECOMBINASES_2"/>
    <property type="match status" value="1"/>
</dbReference>
<dbReference type="Pfam" id="PF00239">
    <property type="entry name" value="Resolvase"/>
    <property type="match status" value="1"/>
</dbReference>
<proteinExistence type="inferred from homology"/>
<evidence type="ECO:0000259" key="7">
    <source>
        <dbReference type="PROSITE" id="PS51736"/>
    </source>
</evidence>
<dbReference type="SMART" id="SM00857">
    <property type="entry name" value="Resolvase"/>
    <property type="match status" value="1"/>
</dbReference>
<evidence type="ECO:0000256" key="2">
    <source>
        <dbReference type="ARBA" id="ARBA00022908"/>
    </source>
</evidence>
<evidence type="ECO:0000256" key="5">
    <source>
        <dbReference type="PIRSR" id="PIRSR606118-50"/>
    </source>
</evidence>
<evidence type="ECO:0000256" key="1">
    <source>
        <dbReference type="ARBA" id="ARBA00009913"/>
    </source>
</evidence>
<dbReference type="Proteomes" id="UP000573963">
    <property type="component" value="Unassembled WGS sequence"/>
</dbReference>
<dbReference type="Gene3D" id="1.10.10.60">
    <property type="entry name" value="Homeodomain-like"/>
    <property type="match status" value="1"/>
</dbReference>
<dbReference type="GO" id="GO:0000150">
    <property type="term" value="F:DNA strand exchange activity"/>
    <property type="evidence" value="ECO:0007669"/>
    <property type="project" value="InterPro"/>
</dbReference>
<dbReference type="AlphaFoldDB" id="A0AA44IGB1"/>
<sequence length="197" mass="22585">MIFGYCRVSTNKQDLSKYIEQLKSYEIDEDNIYQDTMTGTKRDREGLNELLGKVKEGDTIVIPDMTRLGRSTIDLLNIVDELKSKDVHVKSLKEEWLDTTSSNPQSTLMLTMFSALAQYERDLISMRTKETLAYKKVMNGGKSINGRPSKSNEIKNTIIKMYNQGTWKISEIQQATNCSRNTVYKYINEGKKEGKIS</sequence>
<protein>
    <submittedName>
        <fullName evidence="8">Recombinase family protein</fullName>
    </submittedName>
</protein>
<dbReference type="GO" id="GO:0003677">
    <property type="term" value="F:DNA binding"/>
    <property type="evidence" value="ECO:0007669"/>
    <property type="project" value="UniProtKB-KW"/>
</dbReference>
<evidence type="ECO:0000256" key="4">
    <source>
        <dbReference type="ARBA" id="ARBA00023172"/>
    </source>
</evidence>
<evidence type="ECO:0000313" key="9">
    <source>
        <dbReference type="Proteomes" id="UP000573963"/>
    </source>
</evidence>
<dbReference type="PANTHER" id="PTHR30461:SF26">
    <property type="entry name" value="RESOLVASE HOMOLOG YNEB"/>
    <property type="match status" value="1"/>
</dbReference>
<dbReference type="InterPro" id="IPR006120">
    <property type="entry name" value="Resolvase_HTH_dom"/>
</dbReference>
<dbReference type="PROSITE" id="PS00397">
    <property type="entry name" value="RECOMBINASES_1"/>
    <property type="match status" value="1"/>
</dbReference>
<dbReference type="InterPro" id="IPR036162">
    <property type="entry name" value="Resolvase-like_N_sf"/>
</dbReference>
<feature type="active site" description="O-(5'-phospho-DNA)-serine intermediate" evidence="5 6">
    <location>
        <position position="9"/>
    </location>
</feature>
<reference evidence="8 9" key="1">
    <citation type="submission" date="2020-04" db="EMBL/GenBank/DDBJ databases">
        <authorList>
            <person name="Hitch T.C.A."/>
            <person name="Wylensek D."/>
            <person name="Clavel T."/>
        </authorList>
    </citation>
    <scope>NUCLEOTIDE SEQUENCE [LARGE SCALE GENOMIC DNA]</scope>
    <source>
        <strain evidence="8 9">Med78_4-601-WT-2</strain>
    </source>
</reference>
<evidence type="ECO:0000256" key="3">
    <source>
        <dbReference type="ARBA" id="ARBA00023125"/>
    </source>
</evidence>
<dbReference type="PANTHER" id="PTHR30461">
    <property type="entry name" value="DNA-INVERTASE FROM LAMBDOID PROPHAGE"/>
    <property type="match status" value="1"/>
</dbReference>
<dbReference type="InterPro" id="IPR009057">
    <property type="entry name" value="Homeodomain-like_sf"/>
</dbReference>
<keyword evidence="4" id="KW-0233">DNA recombination</keyword>
<evidence type="ECO:0000256" key="6">
    <source>
        <dbReference type="PROSITE-ProRule" id="PRU10137"/>
    </source>
</evidence>
<dbReference type="RefSeq" id="WP_168931093.1">
    <property type="nucleotide sequence ID" value="NZ_JABAFD010000002.1"/>
</dbReference>
<keyword evidence="3" id="KW-0238">DNA-binding</keyword>
<dbReference type="InterPro" id="IPR006119">
    <property type="entry name" value="Resolv_N"/>
</dbReference>
<dbReference type="SUPFAM" id="SSF46689">
    <property type="entry name" value="Homeodomain-like"/>
    <property type="match status" value="1"/>
</dbReference>
<comment type="caution">
    <text evidence="8">The sequence shown here is derived from an EMBL/GenBank/DDBJ whole genome shotgun (WGS) entry which is preliminary data.</text>
</comment>
<dbReference type="EMBL" id="JABAFD010000002">
    <property type="protein sequence ID" value="NME08647.1"/>
    <property type="molecule type" value="Genomic_DNA"/>
</dbReference>
<dbReference type="CDD" id="cd03768">
    <property type="entry name" value="SR_ResInv"/>
    <property type="match status" value="1"/>
</dbReference>
<dbReference type="GO" id="GO:0015074">
    <property type="term" value="P:DNA integration"/>
    <property type="evidence" value="ECO:0007669"/>
    <property type="project" value="UniProtKB-KW"/>
</dbReference>
<dbReference type="SUPFAM" id="SSF53041">
    <property type="entry name" value="Resolvase-like"/>
    <property type="match status" value="1"/>
</dbReference>
<feature type="domain" description="Resolvase/invertase-type recombinase catalytic" evidence="7">
    <location>
        <begin position="1"/>
        <end position="139"/>
    </location>
</feature>